<comment type="similarity">
    <text evidence="2 11">Belongs to the G-protein coupled receptor 1 family.</text>
</comment>
<sequence>MSCCEQGGCHTCHIAMNEDAVVEDGPPSAGAEPLMHPAGYIVSAIALFFIGFFGFFFNLLVIILMFREKQLWTPLNVILFNLVCSDFAASILGNPITLTAALAQHWIFGQTVCVIYGFLMSLLGITSITTLTVLSFERYVMICRPFQKYNLNRSGALILVCAIWLYALSLTVPPLIGWGAFVLEGANISCSVNWESHTYNAMTYIMFLFTMGLVVPIGIILFSYLNIIRTMRQSTLEAGRVTKAETRVTLMIVVMILAFLVAWSPYAVLALVVAFGDSGIVSPGLAVVPAIIAKSSFCYNPLIYVGLNTQFQLAWKRLLGVHVTVDTSHGVDGEHTSGTNTESALEGTPSARFRGSKFLSFIFKVPDHDSIQSLSTCAATTVTIGTLHEVKECSGPALVENQEKGEASAMREGQEGPVAVEQREIRDDMQSNSFQESKVE</sequence>
<feature type="domain" description="G-protein coupled receptors family 1 profile" evidence="14">
    <location>
        <begin position="57"/>
        <end position="304"/>
    </location>
</feature>
<dbReference type="AlphaFoldDB" id="A0A2J7RLU0"/>
<comment type="subcellular location">
    <subcellularLocation>
        <location evidence="1">Membrane</location>
        <topology evidence="1">Multi-pass membrane protein</topology>
    </subcellularLocation>
</comment>
<evidence type="ECO:0000256" key="10">
    <source>
        <dbReference type="ARBA" id="ARBA00023305"/>
    </source>
</evidence>
<feature type="transmembrane region" description="Helical" evidence="13">
    <location>
        <begin position="40"/>
        <end position="66"/>
    </location>
</feature>
<dbReference type="Gene3D" id="1.20.1070.10">
    <property type="entry name" value="Rhodopsin 7-helix transmembrane proteins"/>
    <property type="match status" value="1"/>
</dbReference>
<accession>A0A2J7RLU0</accession>
<dbReference type="OrthoDB" id="2101615at2759"/>
<keyword evidence="10" id="KW-0844">Vision</keyword>
<evidence type="ECO:0000313" key="15">
    <source>
        <dbReference type="EMBL" id="PNF41795.1"/>
    </source>
</evidence>
<evidence type="ECO:0000256" key="2">
    <source>
        <dbReference type="ARBA" id="ARBA00010663"/>
    </source>
</evidence>
<feature type="compositionally biased region" description="Polar residues" evidence="12">
    <location>
        <begin position="430"/>
        <end position="440"/>
    </location>
</feature>
<dbReference type="InParanoid" id="A0A2J7RLU0"/>
<dbReference type="InterPro" id="IPR050125">
    <property type="entry name" value="GPCR_opsins"/>
</dbReference>
<keyword evidence="9 11" id="KW-0807">Transducer</keyword>
<keyword evidence="6 13" id="KW-0472">Membrane</keyword>
<evidence type="ECO:0000256" key="12">
    <source>
        <dbReference type="SAM" id="MobiDB-lite"/>
    </source>
</evidence>
<feature type="transmembrane region" description="Helical" evidence="13">
    <location>
        <begin position="114"/>
        <end position="136"/>
    </location>
</feature>
<feature type="transmembrane region" description="Helical" evidence="13">
    <location>
        <begin position="157"/>
        <end position="181"/>
    </location>
</feature>
<name>A0A2J7RLU0_9NEOP</name>
<dbReference type="GO" id="GO:0007601">
    <property type="term" value="P:visual perception"/>
    <property type="evidence" value="ECO:0007669"/>
    <property type="project" value="UniProtKB-KW"/>
</dbReference>
<evidence type="ECO:0000256" key="9">
    <source>
        <dbReference type="ARBA" id="ARBA00023224"/>
    </source>
</evidence>
<protein>
    <submittedName>
        <fullName evidence="15">Pinopsin</fullName>
    </submittedName>
</protein>
<dbReference type="Pfam" id="PF00001">
    <property type="entry name" value="7tm_1"/>
    <property type="match status" value="1"/>
</dbReference>
<evidence type="ECO:0000256" key="5">
    <source>
        <dbReference type="ARBA" id="ARBA00023040"/>
    </source>
</evidence>
<dbReference type="GO" id="GO:0016020">
    <property type="term" value="C:membrane"/>
    <property type="evidence" value="ECO:0007669"/>
    <property type="project" value="UniProtKB-SubCell"/>
</dbReference>
<feature type="region of interest" description="Disordered" evidence="12">
    <location>
        <begin position="400"/>
        <end position="440"/>
    </location>
</feature>
<dbReference type="GO" id="GO:0004930">
    <property type="term" value="F:G protein-coupled receptor activity"/>
    <property type="evidence" value="ECO:0007669"/>
    <property type="project" value="UniProtKB-KW"/>
</dbReference>
<organism evidence="15 16">
    <name type="scientific">Cryptotermes secundus</name>
    <dbReference type="NCBI Taxonomy" id="105785"/>
    <lineage>
        <taxon>Eukaryota</taxon>
        <taxon>Metazoa</taxon>
        <taxon>Ecdysozoa</taxon>
        <taxon>Arthropoda</taxon>
        <taxon>Hexapoda</taxon>
        <taxon>Insecta</taxon>
        <taxon>Pterygota</taxon>
        <taxon>Neoptera</taxon>
        <taxon>Polyneoptera</taxon>
        <taxon>Dictyoptera</taxon>
        <taxon>Blattodea</taxon>
        <taxon>Blattoidea</taxon>
        <taxon>Termitoidae</taxon>
        <taxon>Kalotermitidae</taxon>
        <taxon>Cryptotermitinae</taxon>
        <taxon>Cryptotermes</taxon>
    </lineage>
</organism>
<reference evidence="15 16" key="1">
    <citation type="submission" date="2017-12" db="EMBL/GenBank/DDBJ databases">
        <title>Hemimetabolous genomes reveal molecular basis of termite eusociality.</title>
        <authorList>
            <person name="Harrison M.C."/>
            <person name="Jongepier E."/>
            <person name="Robertson H.M."/>
            <person name="Arning N."/>
            <person name="Bitard-Feildel T."/>
            <person name="Chao H."/>
            <person name="Childers C.P."/>
            <person name="Dinh H."/>
            <person name="Doddapaneni H."/>
            <person name="Dugan S."/>
            <person name="Gowin J."/>
            <person name="Greiner C."/>
            <person name="Han Y."/>
            <person name="Hu H."/>
            <person name="Hughes D.S.T."/>
            <person name="Huylmans A.-K."/>
            <person name="Kemena C."/>
            <person name="Kremer L.P.M."/>
            <person name="Lee S.L."/>
            <person name="Lopez-Ezquerra A."/>
            <person name="Mallet L."/>
            <person name="Monroy-Kuhn J.M."/>
            <person name="Moser A."/>
            <person name="Murali S.C."/>
            <person name="Muzny D.M."/>
            <person name="Otani S."/>
            <person name="Piulachs M.-D."/>
            <person name="Poelchau M."/>
            <person name="Qu J."/>
            <person name="Schaub F."/>
            <person name="Wada-Katsumata A."/>
            <person name="Worley K.C."/>
            <person name="Xie Q."/>
            <person name="Ylla G."/>
            <person name="Poulsen M."/>
            <person name="Gibbs R.A."/>
            <person name="Schal C."/>
            <person name="Richards S."/>
            <person name="Belles X."/>
            <person name="Korb J."/>
            <person name="Bornberg-Bauer E."/>
        </authorList>
    </citation>
    <scope>NUCLEOTIDE SEQUENCE [LARGE SCALE GENOMIC DNA]</scope>
    <source>
        <tissue evidence="15">Whole body</tissue>
    </source>
</reference>
<evidence type="ECO:0000256" key="3">
    <source>
        <dbReference type="ARBA" id="ARBA00022692"/>
    </source>
</evidence>
<keyword evidence="16" id="KW-1185">Reference proteome</keyword>
<dbReference type="EMBL" id="NEVH01002683">
    <property type="protein sequence ID" value="PNF41795.1"/>
    <property type="molecule type" value="Genomic_DNA"/>
</dbReference>
<feature type="transmembrane region" description="Helical" evidence="13">
    <location>
        <begin position="248"/>
        <end position="275"/>
    </location>
</feature>
<evidence type="ECO:0000256" key="11">
    <source>
        <dbReference type="RuleBase" id="RU000688"/>
    </source>
</evidence>
<dbReference type="PRINTS" id="PR00237">
    <property type="entry name" value="GPCRRHODOPSN"/>
</dbReference>
<evidence type="ECO:0000256" key="13">
    <source>
        <dbReference type="SAM" id="Phobius"/>
    </source>
</evidence>
<dbReference type="PANTHER" id="PTHR24240">
    <property type="entry name" value="OPSIN"/>
    <property type="match status" value="1"/>
</dbReference>
<keyword evidence="4 13" id="KW-1133">Transmembrane helix</keyword>
<evidence type="ECO:0000256" key="6">
    <source>
        <dbReference type="ARBA" id="ARBA00023136"/>
    </source>
</evidence>
<gene>
    <name evidence="15" type="ORF">B7P43_G02606</name>
</gene>
<dbReference type="PROSITE" id="PS00237">
    <property type="entry name" value="G_PROTEIN_RECEP_F1_1"/>
    <property type="match status" value="1"/>
</dbReference>
<dbReference type="InterPro" id="IPR000276">
    <property type="entry name" value="GPCR_Rhodpsn"/>
</dbReference>
<evidence type="ECO:0000256" key="1">
    <source>
        <dbReference type="ARBA" id="ARBA00004141"/>
    </source>
</evidence>
<keyword evidence="3 11" id="KW-0812">Transmembrane</keyword>
<comment type="caution">
    <text evidence="15">The sequence shown here is derived from an EMBL/GenBank/DDBJ whole genome shotgun (WGS) entry which is preliminary data.</text>
</comment>
<evidence type="ECO:0000256" key="4">
    <source>
        <dbReference type="ARBA" id="ARBA00022989"/>
    </source>
</evidence>
<feature type="transmembrane region" description="Helical" evidence="13">
    <location>
        <begin position="201"/>
        <end position="227"/>
    </location>
</feature>
<keyword evidence="7 11" id="KW-0675">Receptor</keyword>
<evidence type="ECO:0000259" key="14">
    <source>
        <dbReference type="PROSITE" id="PS50262"/>
    </source>
</evidence>
<proteinExistence type="inferred from homology"/>
<dbReference type="STRING" id="105785.A0A2J7RLU0"/>
<dbReference type="Proteomes" id="UP000235965">
    <property type="component" value="Unassembled WGS sequence"/>
</dbReference>
<dbReference type="PROSITE" id="PS50262">
    <property type="entry name" value="G_PROTEIN_RECEP_F1_2"/>
    <property type="match status" value="1"/>
</dbReference>
<dbReference type="CDD" id="cd14969">
    <property type="entry name" value="7tmA_Opsins_type2_animals"/>
    <property type="match status" value="1"/>
</dbReference>
<evidence type="ECO:0000313" key="16">
    <source>
        <dbReference type="Proteomes" id="UP000235965"/>
    </source>
</evidence>
<dbReference type="SUPFAM" id="SSF81321">
    <property type="entry name" value="Family A G protein-coupled receptor-like"/>
    <property type="match status" value="1"/>
</dbReference>
<keyword evidence="8" id="KW-0325">Glycoprotein</keyword>
<evidence type="ECO:0000256" key="8">
    <source>
        <dbReference type="ARBA" id="ARBA00023180"/>
    </source>
</evidence>
<feature type="transmembrane region" description="Helical" evidence="13">
    <location>
        <begin position="78"/>
        <end position="102"/>
    </location>
</feature>
<feature type="transmembrane region" description="Helical" evidence="13">
    <location>
        <begin position="287"/>
        <end position="307"/>
    </location>
</feature>
<dbReference type="InterPro" id="IPR017452">
    <property type="entry name" value="GPCR_Rhodpsn_7TM"/>
</dbReference>
<keyword evidence="10" id="KW-0716">Sensory transduction</keyword>
<evidence type="ECO:0000256" key="7">
    <source>
        <dbReference type="ARBA" id="ARBA00023170"/>
    </source>
</evidence>
<keyword evidence="5 11" id="KW-0297">G-protein coupled receptor</keyword>